<accession>A0A840U507</accession>
<organism evidence="1 2">
    <name type="scientific">Rhabdobacter roseus</name>
    <dbReference type="NCBI Taxonomy" id="1655419"/>
    <lineage>
        <taxon>Bacteria</taxon>
        <taxon>Pseudomonadati</taxon>
        <taxon>Bacteroidota</taxon>
        <taxon>Cytophagia</taxon>
        <taxon>Cytophagales</taxon>
        <taxon>Cytophagaceae</taxon>
        <taxon>Rhabdobacter</taxon>
    </lineage>
</organism>
<sequence length="86" mass="10170">MNHQHRSFFIPFFFRPIRLFLALLSRFHGFLNKVPSLFHIVALAVLSARKYPFLSEGSWNANCESWIIIGFLNLITEDGYVQKRRK</sequence>
<evidence type="ECO:0000313" key="2">
    <source>
        <dbReference type="Proteomes" id="UP000557307"/>
    </source>
</evidence>
<keyword evidence="2" id="KW-1185">Reference proteome</keyword>
<evidence type="ECO:0000313" key="1">
    <source>
        <dbReference type="EMBL" id="MBB5286889.1"/>
    </source>
</evidence>
<protein>
    <submittedName>
        <fullName evidence="1">Uncharacterized protein</fullName>
    </submittedName>
</protein>
<dbReference type="Proteomes" id="UP000557307">
    <property type="component" value="Unassembled WGS sequence"/>
</dbReference>
<comment type="caution">
    <text evidence="1">The sequence shown here is derived from an EMBL/GenBank/DDBJ whole genome shotgun (WGS) entry which is preliminary data.</text>
</comment>
<name>A0A840U507_9BACT</name>
<dbReference type="AlphaFoldDB" id="A0A840U507"/>
<gene>
    <name evidence="1" type="ORF">HNQ92_005051</name>
</gene>
<dbReference type="EMBL" id="JACHGF010000012">
    <property type="protein sequence ID" value="MBB5286889.1"/>
    <property type="molecule type" value="Genomic_DNA"/>
</dbReference>
<proteinExistence type="predicted"/>
<reference evidence="1 2" key="1">
    <citation type="submission" date="2020-08" db="EMBL/GenBank/DDBJ databases">
        <title>Genomic Encyclopedia of Type Strains, Phase IV (KMG-IV): sequencing the most valuable type-strain genomes for metagenomic binning, comparative biology and taxonomic classification.</title>
        <authorList>
            <person name="Goeker M."/>
        </authorList>
    </citation>
    <scope>NUCLEOTIDE SEQUENCE [LARGE SCALE GENOMIC DNA]</scope>
    <source>
        <strain evidence="1 2">DSM 105074</strain>
    </source>
</reference>